<dbReference type="OrthoDB" id="6020543at2759"/>
<dbReference type="Proteomes" id="UP000761534">
    <property type="component" value="Unassembled WGS sequence"/>
</dbReference>
<feature type="chain" id="PRO_5025040700" description="chitinase" evidence="12">
    <location>
        <begin position="24"/>
        <end position="577"/>
    </location>
</feature>
<protein>
    <recommendedName>
        <fullName evidence="2">chitinase</fullName>
        <ecNumber evidence="2">3.2.1.14</ecNumber>
    </recommendedName>
</protein>
<evidence type="ECO:0000256" key="7">
    <source>
        <dbReference type="ARBA" id="ARBA00023295"/>
    </source>
</evidence>
<organism evidence="14 15">
    <name type="scientific">Trichomonascus ciferrii</name>
    <dbReference type="NCBI Taxonomy" id="44093"/>
    <lineage>
        <taxon>Eukaryota</taxon>
        <taxon>Fungi</taxon>
        <taxon>Dikarya</taxon>
        <taxon>Ascomycota</taxon>
        <taxon>Saccharomycotina</taxon>
        <taxon>Dipodascomycetes</taxon>
        <taxon>Dipodascales</taxon>
        <taxon>Trichomonascaceae</taxon>
        <taxon>Trichomonascus</taxon>
        <taxon>Trichomonascus ciferrii complex</taxon>
    </lineage>
</organism>
<evidence type="ECO:0000256" key="2">
    <source>
        <dbReference type="ARBA" id="ARBA00012729"/>
    </source>
</evidence>
<comment type="catalytic activity">
    <reaction evidence="1">
        <text>Random endo-hydrolysis of N-acetyl-beta-D-glucosaminide (1-&gt;4)-beta-linkages in chitin and chitodextrins.</text>
        <dbReference type="EC" id="3.2.1.14"/>
    </reaction>
</comment>
<evidence type="ECO:0000256" key="12">
    <source>
        <dbReference type="SAM" id="SignalP"/>
    </source>
</evidence>
<keyword evidence="15" id="KW-1185">Reference proteome</keyword>
<dbReference type="InterPro" id="IPR045321">
    <property type="entry name" value="Cts1-like"/>
</dbReference>
<reference evidence="14" key="1">
    <citation type="journal article" date="2019" name="G3 (Bethesda)">
        <title>Genome Assemblies of Two Rare Opportunistic Yeast Pathogens: Diutina rugosa (syn. Candida rugosa) and Trichomonascus ciferrii (syn. Candida ciferrii).</title>
        <authorList>
            <person name="Mixao V."/>
            <person name="Saus E."/>
            <person name="Hansen A.P."/>
            <person name="Lass-Florl C."/>
            <person name="Gabaldon T."/>
        </authorList>
    </citation>
    <scope>NUCLEOTIDE SEQUENCE</scope>
    <source>
        <strain evidence="14">CBS 4856</strain>
    </source>
</reference>
<name>A0A642UIZ8_9ASCO</name>
<dbReference type="EMBL" id="SWFS01000539">
    <property type="protein sequence ID" value="KAA8898679.1"/>
    <property type="molecule type" value="Genomic_DNA"/>
</dbReference>
<dbReference type="GO" id="GO:0008843">
    <property type="term" value="F:endochitinase activity"/>
    <property type="evidence" value="ECO:0007669"/>
    <property type="project" value="UniProtKB-EC"/>
</dbReference>
<evidence type="ECO:0000313" key="14">
    <source>
        <dbReference type="EMBL" id="KAA8898679.1"/>
    </source>
</evidence>
<gene>
    <name evidence="14" type="ORF">TRICI_006496</name>
</gene>
<keyword evidence="3" id="KW-0147">Chitin-binding</keyword>
<dbReference type="Gene3D" id="3.20.20.80">
    <property type="entry name" value="Glycosidases"/>
    <property type="match status" value="1"/>
</dbReference>
<dbReference type="Pfam" id="PF03427">
    <property type="entry name" value="CBM_19"/>
    <property type="match status" value="1"/>
</dbReference>
<evidence type="ECO:0000256" key="10">
    <source>
        <dbReference type="RuleBase" id="RU004453"/>
    </source>
</evidence>
<feature type="compositionally biased region" description="Low complexity" evidence="11">
    <location>
        <begin position="489"/>
        <end position="506"/>
    </location>
</feature>
<feature type="signal peptide" evidence="12">
    <location>
        <begin position="1"/>
        <end position="23"/>
    </location>
</feature>
<keyword evidence="12" id="KW-0732">Signal</keyword>
<dbReference type="CDD" id="cd02877">
    <property type="entry name" value="GH18_hevamine_XipI_class_III"/>
    <property type="match status" value="1"/>
</dbReference>
<evidence type="ECO:0000256" key="11">
    <source>
        <dbReference type="SAM" id="MobiDB-lite"/>
    </source>
</evidence>
<accession>A0A642UIZ8</accession>
<evidence type="ECO:0000256" key="3">
    <source>
        <dbReference type="ARBA" id="ARBA00022669"/>
    </source>
</evidence>
<evidence type="ECO:0000256" key="5">
    <source>
        <dbReference type="ARBA" id="ARBA00023024"/>
    </source>
</evidence>
<dbReference type="GO" id="GO:0005576">
    <property type="term" value="C:extracellular region"/>
    <property type="evidence" value="ECO:0007669"/>
    <property type="project" value="TreeGrafter"/>
</dbReference>
<keyword evidence="6" id="KW-0119">Carbohydrate metabolism</keyword>
<dbReference type="Pfam" id="PF00704">
    <property type="entry name" value="Glyco_hydro_18"/>
    <property type="match status" value="1"/>
</dbReference>
<dbReference type="AlphaFoldDB" id="A0A642UIZ8"/>
<keyword evidence="5" id="KW-0146">Chitin degradation</keyword>
<dbReference type="PANTHER" id="PTHR45708:SF49">
    <property type="entry name" value="ENDOCHITINASE"/>
    <property type="match status" value="1"/>
</dbReference>
<sequence length="577" mass="57958">MKFSTLFSTAATGLALFGGAVNAGFDKNSNDNIVLYWGQASAGSEKSLGDYCDQTAGDIYVISFLDSFGTSETSLTISSCKGGTLDGSSLSHCPDVGKDIQKCQKAGKKVLLSLGGAAGSYGFSGDQDGEKFADELWDMFGGGKGDQRPFDDAVVDGFDLDIENNNQKGYTAMVKKLRQHYQSDSSKEYYVSAAPQCVFPDQNVGEALENSEIDFAFVQFYNNPCAVGKSGFNYDTWKDFAENKSPNKDIKLFLGLPGSSSAASSGYVDPDEVSKALSQIKSDSHFGGIMMWDASQAFTNQVDGNSYAVSMQSILDNSDGSSSGSDSSGPSSSSASPSASGSAPISSAAASGSGSGSSPAAPGVSSPAVSSGAPAGAGPGSPQTSIVATLTSNSVQTSTRPQQSGAAGAPAAAATNSSPAGANPGAAASGAAAAGGPMQTVTPDDASGSCNGQKGQELADCINTSKGGALNKGTQNKQVKDTGNNDSETSAPASASASATSSAAAPQNTGGDDEGSCTDGQFKCQGEQFAMCNFGKWVTFDCAAGTTCKALASGDNAVVGCTFADDQSAGGNSTTTA</sequence>
<evidence type="ECO:0000256" key="6">
    <source>
        <dbReference type="ARBA" id="ARBA00023277"/>
    </source>
</evidence>
<dbReference type="EC" id="3.2.1.14" evidence="2"/>
<comment type="similarity">
    <text evidence="10">Belongs to the glycosyl hydrolase 18 family.</text>
</comment>
<evidence type="ECO:0000256" key="9">
    <source>
        <dbReference type="RuleBase" id="RU000489"/>
    </source>
</evidence>
<dbReference type="InterPro" id="IPR001223">
    <property type="entry name" value="Glyco_hydro18_cat"/>
</dbReference>
<evidence type="ECO:0000313" key="15">
    <source>
        <dbReference type="Proteomes" id="UP000761534"/>
    </source>
</evidence>
<evidence type="ECO:0000256" key="4">
    <source>
        <dbReference type="ARBA" id="ARBA00022801"/>
    </source>
</evidence>
<feature type="compositionally biased region" description="Low complexity" evidence="11">
    <location>
        <begin position="404"/>
        <end position="437"/>
    </location>
</feature>
<feature type="compositionally biased region" description="Polar residues" evidence="11">
    <location>
        <begin position="383"/>
        <end position="403"/>
    </location>
</feature>
<dbReference type="InterPro" id="IPR017853">
    <property type="entry name" value="GH"/>
</dbReference>
<dbReference type="GO" id="GO:0006032">
    <property type="term" value="P:chitin catabolic process"/>
    <property type="evidence" value="ECO:0007669"/>
    <property type="project" value="UniProtKB-KW"/>
</dbReference>
<evidence type="ECO:0000256" key="1">
    <source>
        <dbReference type="ARBA" id="ARBA00000822"/>
    </source>
</evidence>
<dbReference type="InterPro" id="IPR050542">
    <property type="entry name" value="Glycosyl_Hydrlase18_Chitinase"/>
</dbReference>
<keyword evidence="7 9" id="KW-0326">Glycosidase</keyword>
<evidence type="ECO:0000259" key="13">
    <source>
        <dbReference type="PROSITE" id="PS51910"/>
    </source>
</evidence>
<comment type="caution">
    <text evidence="14">The sequence shown here is derived from an EMBL/GenBank/DDBJ whole genome shotgun (WGS) entry which is preliminary data.</text>
</comment>
<proteinExistence type="inferred from homology"/>
<dbReference type="SUPFAM" id="SSF51445">
    <property type="entry name" value="(Trans)glycosidases"/>
    <property type="match status" value="1"/>
</dbReference>
<dbReference type="InterPro" id="IPR005089">
    <property type="entry name" value="CBM19"/>
</dbReference>
<dbReference type="PROSITE" id="PS51910">
    <property type="entry name" value="GH18_2"/>
    <property type="match status" value="1"/>
</dbReference>
<dbReference type="PROSITE" id="PS01095">
    <property type="entry name" value="GH18_1"/>
    <property type="match status" value="1"/>
</dbReference>
<feature type="region of interest" description="Disordered" evidence="11">
    <location>
        <begin position="316"/>
        <end position="517"/>
    </location>
</feature>
<keyword evidence="8" id="KW-0624">Polysaccharide degradation</keyword>
<feature type="compositionally biased region" description="Low complexity" evidence="11">
    <location>
        <begin position="318"/>
        <end position="382"/>
    </location>
</feature>
<dbReference type="GO" id="GO:0000272">
    <property type="term" value="P:polysaccharide catabolic process"/>
    <property type="evidence" value="ECO:0007669"/>
    <property type="project" value="UniProtKB-KW"/>
</dbReference>
<keyword evidence="4 9" id="KW-0378">Hydrolase</keyword>
<dbReference type="PANTHER" id="PTHR45708">
    <property type="entry name" value="ENDOCHITINASE"/>
    <property type="match status" value="1"/>
</dbReference>
<evidence type="ECO:0000256" key="8">
    <source>
        <dbReference type="ARBA" id="ARBA00023326"/>
    </source>
</evidence>
<feature type="compositionally biased region" description="Polar residues" evidence="11">
    <location>
        <begin position="462"/>
        <end position="488"/>
    </location>
</feature>
<dbReference type="VEuPathDB" id="FungiDB:TRICI_006496"/>
<dbReference type="GO" id="GO:0008061">
    <property type="term" value="F:chitin binding"/>
    <property type="evidence" value="ECO:0007669"/>
    <property type="project" value="UniProtKB-KW"/>
</dbReference>
<dbReference type="InterPro" id="IPR001579">
    <property type="entry name" value="Glyco_hydro_18_chit_AS"/>
</dbReference>
<feature type="domain" description="GH18" evidence="13">
    <location>
        <begin position="31"/>
        <end position="318"/>
    </location>
</feature>